<dbReference type="InterPro" id="IPR050600">
    <property type="entry name" value="SETD3_SETD6_MTase"/>
</dbReference>
<name>X6NJ84_RETFI</name>
<dbReference type="Pfam" id="PF00856">
    <property type="entry name" value="SET"/>
    <property type="match status" value="1"/>
</dbReference>
<accession>X6NJ84</accession>
<evidence type="ECO:0000256" key="1">
    <source>
        <dbReference type="ARBA" id="ARBA00022603"/>
    </source>
</evidence>
<keyword evidence="6" id="KW-1133">Transmembrane helix</keyword>
<dbReference type="SUPFAM" id="SSF48452">
    <property type="entry name" value="TPR-like"/>
    <property type="match status" value="1"/>
</dbReference>
<dbReference type="InterPro" id="IPR036464">
    <property type="entry name" value="Rubisco_LSMT_subst-bd_sf"/>
</dbReference>
<dbReference type="Gene3D" id="3.90.1410.10">
    <property type="entry name" value="set domain protein methyltransferase, domain 1"/>
    <property type="match status" value="1"/>
</dbReference>
<evidence type="ECO:0000256" key="4">
    <source>
        <dbReference type="PROSITE-ProRule" id="PRU00339"/>
    </source>
</evidence>
<evidence type="ECO:0000256" key="3">
    <source>
        <dbReference type="ARBA" id="ARBA00022691"/>
    </source>
</evidence>
<comment type="caution">
    <text evidence="8">The sequence shown here is derived from an EMBL/GenBank/DDBJ whole genome shotgun (WGS) entry which is preliminary data.</text>
</comment>
<sequence>MPKGKGSRKGRPQKQSQKADSGTTSEGRNDVTSSGQGAVSTNEPQPVAEQLKDQGNKEFQKGHFDRAVDYYSRALKEDAADLKVLSNRSAAYVALEKFDLAIEDAQECIRKDPKWWKVLFMCIQFIFSSSPNSLLLCQQRIKEIILRKNQLYIYQIIAIALLLLDLAMQIKICIVSQRALHDMDIKRINTLQRSDRIVGGYHPQAEKFRCMFNWLLKYGAKACIKSSTLTQKIVNKKFPKLYLKFFSPEFRAINATDKIQKDEDVMYIPHDCIMTSEVAKASHLGQAITDSGIELKSKHSYLAGYLCEEREKGKASHWYPYIDILPRNFETVPIFFGQDKLDMLKGSIAIKKIEDRNLSLRAEYDNICAHVPEFRRIPYKDFVWGRLVVITRIFGLVIDDNKTDGLVPMADMLNHKRPRETKWTYEQKRRGFVVTALQTIEKNTEVFDSYGRKCNSRFFVNYGFSLEDNEDNEASLTFELSRSDPQYLLKSKFLGIHAFDQFKKIIYIYILYTLSHTMDNVIIFTSKKRSQREFQIPRQYKEKKVLECFSWLRVAFAQGNEFMIISAQNVQNDEVVPVSVQNEMMVLTAIAVAAKKSLNQFDTTLEDDNELLKDEEKYPRFSNMRNIVLMRRGEKEVLHFYLNLLKECKPLLYMKSKDLKQKIAQEKKWKTLPDDPLVQYVTSVVVPLVTKQL</sequence>
<keyword evidence="3" id="KW-0949">S-adenosyl-L-methionine</keyword>
<keyword evidence="1" id="KW-0489">Methyltransferase</keyword>
<protein>
    <submittedName>
        <fullName evidence="8">SET domain containing protein</fullName>
    </submittedName>
</protein>
<feature type="repeat" description="TPR" evidence="4">
    <location>
        <begin position="48"/>
        <end position="81"/>
    </location>
</feature>
<dbReference type="Gene3D" id="1.25.40.10">
    <property type="entry name" value="Tetratricopeptide repeat domain"/>
    <property type="match status" value="1"/>
</dbReference>
<dbReference type="SUPFAM" id="SSF82199">
    <property type="entry name" value="SET domain"/>
    <property type="match status" value="1"/>
</dbReference>
<dbReference type="PANTHER" id="PTHR13271">
    <property type="entry name" value="UNCHARACTERIZED PUTATIVE METHYLTRANSFERASE"/>
    <property type="match status" value="1"/>
</dbReference>
<dbReference type="PANTHER" id="PTHR13271:SF137">
    <property type="entry name" value="SET DOMAIN-CONTAINING PROTEIN"/>
    <property type="match status" value="1"/>
</dbReference>
<dbReference type="InterPro" id="IPR046341">
    <property type="entry name" value="SET_dom_sf"/>
</dbReference>
<dbReference type="PROSITE" id="PS50280">
    <property type="entry name" value="SET"/>
    <property type="match status" value="1"/>
</dbReference>
<keyword evidence="4" id="KW-0802">TPR repeat</keyword>
<dbReference type="Pfam" id="PF09273">
    <property type="entry name" value="Rubis-subs-bind"/>
    <property type="match status" value="1"/>
</dbReference>
<dbReference type="SUPFAM" id="SSF81822">
    <property type="entry name" value="RuBisCo LSMT C-terminal, substrate-binding domain"/>
    <property type="match status" value="1"/>
</dbReference>
<dbReference type="GO" id="GO:0032259">
    <property type="term" value="P:methylation"/>
    <property type="evidence" value="ECO:0007669"/>
    <property type="project" value="UniProtKB-KW"/>
</dbReference>
<dbReference type="OrthoDB" id="341421at2759"/>
<keyword evidence="9" id="KW-1185">Reference proteome</keyword>
<gene>
    <name evidence="8" type="ORF">RFI_11073</name>
</gene>
<organism evidence="8 9">
    <name type="scientific">Reticulomyxa filosa</name>
    <dbReference type="NCBI Taxonomy" id="46433"/>
    <lineage>
        <taxon>Eukaryota</taxon>
        <taxon>Sar</taxon>
        <taxon>Rhizaria</taxon>
        <taxon>Retaria</taxon>
        <taxon>Foraminifera</taxon>
        <taxon>Monothalamids</taxon>
        <taxon>Reticulomyxidae</taxon>
        <taxon>Reticulomyxa</taxon>
    </lineage>
</organism>
<keyword evidence="6" id="KW-0472">Membrane</keyword>
<evidence type="ECO:0000256" key="5">
    <source>
        <dbReference type="SAM" id="MobiDB-lite"/>
    </source>
</evidence>
<dbReference type="InterPro" id="IPR001214">
    <property type="entry name" value="SET_dom"/>
</dbReference>
<feature type="domain" description="SET" evidence="7">
    <location>
        <begin position="239"/>
        <end position="451"/>
    </location>
</feature>
<feature type="compositionally biased region" description="Polar residues" evidence="5">
    <location>
        <begin position="13"/>
        <end position="44"/>
    </location>
</feature>
<proteinExistence type="predicted"/>
<dbReference type="AlphaFoldDB" id="X6NJ84"/>
<dbReference type="OMA" id="INIINCT"/>
<feature type="transmembrane region" description="Helical" evidence="6">
    <location>
        <begin position="151"/>
        <end position="170"/>
    </location>
</feature>
<evidence type="ECO:0000313" key="9">
    <source>
        <dbReference type="Proteomes" id="UP000023152"/>
    </source>
</evidence>
<dbReference type="InterPro" id="IPR019734">
    <property type="entry name" value="TPR_rpt"/>
</dbReference>
<dbReference type="Gene3D" id="3.90.1420.10">
    <property type="entry name" value="Rubisco LSMT, substrate-binding domain"/>
    <property type="match status" value="1"/>
</dbReference>
<dbReference type="GO" id="GO:0016279">
    <property type="term" value="F:protein-lysine N-methyltransferase activity"/>
    <property type="evidence" value="ECO:0007669"/>
    <property type="project" value="TreeGrafter"/>
</dbReference>
<evidence type="ECO:0000256" key="6">
    <source>
        <dbReference type="SAM" id="Phobius"/>
    </source>
</evidence>
<feature type="region of interest" description="Disordered" evidence="5">
    <location>
        <begin position="1"/>
        <end position="52"/>
    </location>
</feature>
<dbReference type="SMART" id="SM00028">
    <property type="entry name" value="TPR"/>
    <property type="match status" value="2"/>
</dbReference>
<dbReference type="PROSITE" id="PS50005">
    <property type="entry name" value="TPR"/>
    <property type="match status" value="1"/>
</dbReference>
<evidence type="ECO:0000256" key="2">
    <source>
        <dbReference type="ARBA" id="ARBA00022679"/>
    </source>
</evidence>
<keyword evidence="6" id="KW-0812">Transmembrane</keyword>
<evidence type="ECO:0000313" key="8">
    <source>
        <dbReference type="EMBL" id="ETO26066.1"/>
    </source>
</evidence>
<feature type="compositionally biased region" description="Basic residues" evidence="5">
    <location>
        <begin position="1"/>
        <end position="12"/>
    </location>
</feature>
<dbReference type="InterPro" id="IPR011990">
    <property type="entry name" value="TPR-like_helical_dom_sf"/>
</dbReference>
<evidence type="ECO:0000259" key="7">
    <source>
        <dbReference type="PROSITE" id="PS50280"/>
    </source>
</evidence>
<dbReference type="Proteomes" id="UP000023152">
    <property type="component" value="Unassembled WGS sequence"/>
</dbReference>
<dbReference type="CDD" id="cd10527">
    <property type="entry name" value="SET_LSMT"/>
    <property type="match status" value="1"/>
</dbReference>
<reference evidence="8 9" key="1">
    <citation type="journal article" date="2013" name="Curr. Biol.">
        <title>The Genome of the Foraminiferan Reticulomyxa filosa.</title>
        <authorList>
            <person name="Glockner G."/>
            <person name="Hulsmann N."/>
            <person name="Schleicher M."/>
            <person name="Noegel A.A."/>
            <person name="Eichinger L."/>
            <person name="Gallinger C."/>
            <person name="Pawlowski J."/>
            <person name="Sierra R."/>
            <person name="Euteneuer U."/>
            <person name="Pillet L."/>
            <person name="Moustafa A."/>
            <person name="Platzer M."/>
            <person name="Groth M."/>
            <person name="Szafranski K."/>
            <person name="Schliwa M."/>
        </authorList>
    </citation>
    <scope>NUCLEOTIDE SEQUENCE [LARGE SCALE GENOMIC DNA]</scope>
</reference>
<dbReference type="EMBL" id="ASPP01008111">
    <property type="protein sequence ID" value="ETO26066.1"/>
    <property type="molecule type" value="Genomic_DNA"/>
</dbReference>
<dbReference type="InterPro" id="IPR015353">
    <property type="entry name" value="Rubisco_LSMT_subst-bd"/>
</dbReference>
<keyword evidence="2" id="KW-0808">Transferase</keyword>